<protein>
    <submittedName>
        <fullName evidence="4">SnoaL-like domain protein</fullName>
    </submittedName>
</protein>
<feature type="domain" description="SnoaL-like" evidence="3">
    <location>
        <begin position="60"/>
        <end position="124"/>
    </location>
</feature>
<dbReference type="RefSeq" id="WP_145245243.1">
    <property type="nucleotide sequence ID" value="NZ_CP036278.1"/>
</dbReference>
<dbReference type="OrthoDB" id="263788at2"/>
<dbReference type="InterPro" id="IPR011944">
    <property type="entry name" value="Steroid_delta5-4_isomerase"/>
</dbReference>
<evidence type="ECO:0000259" key="3">
    <source>
        <dbReference type="Pfam" id="PF12680"/>
    </source>
</evidence>
<dbReference type="AlphaFoldDB" id="A0A518AHM2"/>
<evidence type="ECO:0000313" key="5">
    <source>
        <dbReference type="Proteomes" id="UP000315750"/>
    </source>
</evidence>
<feature type="region of interest" description="Disordered" evidence="1">
    <location>
        <begin position="22"/>
        <end position="53"/>
    </location>
</feature>
<dbReference type="Gene3D" id="3.10.450.50">
    <property type="match status" value="1"/>
</dbReference>
<organism evidence="4 5">
    <name type="scientific">Aeoliella mucimassa</name>
    <dbReference type="NCBI Taxonomy" id="2527972"/>
    <lineage>
        <taxon>Bacteria</taxon>
        <taxon>Pseudomonadati</taxon>
        <taxon>Planctomycetota</taxon>
        <taxon>Planctomycetia</taxon>
        <taxon>Pirellulales</taxon>
        <taxon>Lacipirellulaceae</taxon>
        <taxon>Aeoliella</taxon>
    </lineage>
</organism>
<feature type="chain" id="PRO_5022117479" evidence="2">
    <location>
        <begin position="22"/>
        <end position="319"/>
    </location>
</feature>
<feature type="compositionally biased region" description="Low complexity" evidence="1">
    <location>
        <begin position="24"/>
        <end position="53"/>
    </location>
</feature>
<evidence type="ECO:0000256" key="2">
    <source>
        <dbReference type="SAM" id="SignalP"/>
    </source>
</evidence>
<evidence type="ECO:0000256" key="1">
    <source>
        <dbReference type="SAM" id="MobiDB-lite"/>
    </source>
</evidence>
<dbReference type="Pfam" id="PF12680">
    <property type="entry name" value="SnoaL_2"/>
    <property type="match status" value="1"/>
</dbReference>
<dbReference type="Proteomes" id="UP000315750">
    <property type="component" value="Chromosome"/>
</dbReference>
<evidence type="ECO:0000313" key="4">
    <source>
        <dbReference type="EMBL" id="QDU54233.1"/>
    </source>
</evidence>
<reference evidence="4 5" key="1">
    <citation type="submission" date="2019-02" db="EMBL/GenBank/DDBJ databases">
        <title>Deep-cultivation of Planctomycetes and their phenomic and genomic characterization uncovers novel biology.</title>
        <authorList>
            <person name="Wiegand S."/>
            <person name="Jogler M."/>
            <person name="Boedeker C."/>
            <person name="Pinto D."/>
            <person name="Vollmers J."/>
            <person name="Rivas-Marin E."/>
            <person name="Kohn T."/>
            <person name="Peeters S.H."/>
            <person name="Heuer A."/>
            <person name="Rast P."/>
            <person name="Oberbeckmann S."/>
            <person name="Bunk B."/>
            <person name="Jeske O."/>
            <person name="Meyerdierks A."/>
            <person name="Storesund J.E."/>
            <person name="Kallscheuer N."/>
            <person name="Luecker S."/>
            <person name="Lage O.M."/>
            <person name="Pohl T."/>
            <person name="Merkel B.J."/>
            <person name="Hornburger P."/>
            <person name="Mueller R.-W."/>
            <person name="Bruemmer F."/>
            <person name="Labrenz M."/>
            <person name="Spormann A.M."/>
            <person name="Op den Camp H."/>
            <person name="Overmann J."/>
            <person name="Amann R."/>
            <person name="Jetten M.S.M."/>
            <person name="Mascher T."/>
            <person name="Medema M.H."/>
            <person name="Devos D.P."/>
            <person name="Kaster A.-K."/>
            <person name="Ovreas L."/>
            <person name="Rohde M."/>
            <person name="Galperin M.Y."/>
            <person name="Jogler C."/>
        </authorList>
    </citation>
    <scope>NUCLEOTIDE SEQUENCE [LARGE SCALE GENOMIC DNA]</scope>
    <source>
        <strain evidence="4 5">Pan181</strain>
    </source>
</reference>
<name>A0A518AHM2_9BACT</name>
<dbReference type="EMBL" id="CP036278">
    <property type="protein sequence ID" value="QDU54233.1"/>
    <property type="molecule type" value="Genomic_DNA"/>
</dbReference>
<dbReference type="KEGG" id="amuc:Pan181_04130"/>
<dbReference type="NCBIfam" id="TIGR02246">
    <property type="entry name" value="SgcJ/EcaC family oxidoreductase"/>
    <property type="match status" value="1"/>
</dbReference>
<accession>A0A518AHM2</accession>
<dbReference type="InterPro" id="IPR037401">
    <property type="entry name" value="SnoaL-like"/>
</dbReference>
<keyword evidence="2" id="KW-0732">Signal</keyword>
<dbReference type="SUPFAM" id="SSF54427">
    <property type="entry name" value="NTF2-like"/>
    <property type="match status" value="1"/>
</dbReference>
<keyword evidence="5" id="KW-1185">Reference proteome</keyword>
<gene>
    <name evidence="4" type="ORF">Pan181_04130</name>
</gene>
<sequence precursor="true">MRHLTRLSLVALLFSGAPVLGQTPESDSVAPPAAEAAPSETPTPDAPAADDPTPAIRKVVDSYVAAFNGADAKALAAHWSESGELITSDGAVVKGHDAIEKAFAAYFAENKEAKIEIVDMVVESVSPCVAIESGVARVIAPDSEPEDSEYQVVHVKGPSGWKMDSVREGAPLELPPSHYEQLTSLEWMVGTWSNDSDESTFLSTCRWSTNRNFLIRSFQVVIGDQVDFEGTQVIGWDPHTDTIRSWVFDSDGGFGVGLWSQDGNRWIVQTRHHLPDGRVGTAMNIYELVDDNTVRFESTARQVDGELMPSIDAVELVRQ</sequence>
<proteinExistence type="predicted"/>
<feature type="signal peptide" evidence="2">
    <location>
        <begin position="1"/>
        <end position="21"/>
    </location>
</feature>
<dbReference type="InterPro" id="IPR032710">
    <property type="entry name" value="NTF2-like_dom_sf"/>
</dbReference>